<accession>A0A914I8J9</accession>
<organism evidence="1 2">
    <name type="scientific">Globodera rostochiensis</name>
    <name type="common">Golden nematode worm</name>
    <name type="synonym">Heterodera rostochiensis</name>
    <dbReference type="NCBI Taxonomy" id="31243"/>
    <lineage>
        <taxon>Eukaryota</taxon>
        <taxon>Metazoa</taxon>
        <taxon>Ecdysozoa</taxon>
        <taxon>Nematoda</taxon>
        <taxon>Chromadorea</taxon>
        <taxon>Rhabditida</taxon>
        <taxon>Tylenchina</taxon>
        <taxon>Tylenchomorpha</taxon>
        <taxon>Tylenchoidea</taxon>
        <taxon>Heteroderidae</taxon>
        <taxon>Heteroderinae</taxon>
        <taxon>Globodera</taxon>
    </lineage>
</organism>
<dbReference type="AlphaFoldDB" id="A0A914I8J9"/>
<sequence length="73" mass="8162">MAPEGTRQRNFPQKFLPEALFALRQILIAAQQRLEGPRKGNYLGLFSNSPAVALSQESLVAERKTSGCREQMD</sequence>
<name>A0A914I8J9_GLORO</name>
<dbReference type="WBParaSite" id="Gr19_v10_g7719.t1">
    <property type="protein sequence ID" value="Gr19_v10_g7719.t1"/>
    <property type="gene ID" value="Gr19_v10_g7719"/>
</dbReference>
<protein>
    <submittedName>
        <fullName evidence="2">Uncharacterized protein</fullName>
    </submittedName>
</protein>
<proteinExistence type="predicted"/>
<reference evidence="2" key="1">
    <citation type="submission" date="2022-11" db="UniProtKB">
        <authorList>
            <consortium name="WormBaseParasite"/>
        </authorList>
    </citation>
    <scope>IDENTIFICATION</scope>
</reference>
<dbReference type="Proteomes" id="UP000887572">
    <property type="component" value="Unplaced"/>
</dbReference>
<keyword evidence="1" id="KW-1185">Reference proteome</keyword>
<evidence type="ECO:0000313" key="1">
    <source>
        <dbReference type="Proteomes" id="UP000887572"/>
    </source>
</evidence>
<evidence type="ECO:0000313" key="2">
    <source>
        <dbReference type="WBParaSite" id="Gr19_v10_g7719.t1"/>
    </source>
</evidence>